<dbReference type="InterPro" id="IPR001640">
    <property type="entry name" value="Lgt"/>
</dbReference>
<accession>A0A1J5QQZ9</accession>
<evidence type="ECO:0000256" key="6">
    <source>
        <dbReference type="SAM" id="MobiDB-lite"/>
    </source>
</evidence>
<feature type="transmembrane region" description="Helical" evidence="7">
    <location>
        <begin position="426"/>
        <end position="446"/>
    </location>
</feature>
<dbReference type="AlphaFoldDB" id="A0A1J5QQZ9"/>
<evidence type="ECO:0000313" key="8">
    <source>
        <dbReference type="EMBL" id="OIQ86049.1"/>
    </source>
</evidence>
<feature type="transmembrane region" description="Helical" evidence="7">
    <location>
        <begin position="251"/>
        <end position="271"/>
    </location>
</feature>
<protein>
    <submittedName>
        <fullName evidence="8">Prolipoprotein diacylglyceryl transferase</fullName>
    </submittedName>
</protein>
<feature type="transmembrane region" description="Helical" evidence="7">
    <location>
        <begin position="458"/>
        <end position="477"/>
    </location>
</feature>
<keyword evidence="1" id="KW-1003">Cell membrane</keyword>
<dbReference type="EMBL" id="MLJW01000503">
    <property type="protein sequence ID" value="OIQ86049.1"/>
    <property type="molecule type" value="Genomic_DNA"/>
</dbReference>
<name>A0A1J5QQZ9_9ZZZZ</name>
<feature type="transmembrane region" description="Helical" evidence="7">
    <location>
        <begin position="400"/>
        <end position="420"/>
    </location>
</feature>
<reference evidence="8" key="1">
    <citation type="submission" date="2016-10" db="EMBL/GenBank/DDBJ databases">
        <title>Sequence of Gallionella enrichment culture.</title>
        <authorList>
            <person name="Poehlein A."/>
            <person name="Muehling M."/>
            <person name="Daniel R."/>
        </authorList>
    </citation>
    <scope>NUCLEOTIDE SEQUENCE</scope>
</reference>
<evidence type="ECO:0000256" key="2">
    <source>
        <dbReference type="ARBA" id="ARBA00022679"/>
    </source>
</evidence>
<feature type="region of interest" description="Disordered" evidence="6">
    <location>
        <begin position="1"/>
        <end position="90"/>
    </location>
</feature>
<gene>
    <name evidence="8" type="primary">lgt_10</name>
    <name evidence="8" type="ORF">GALL_320910</name>
</gene>
<keyword evidence="3 7" id="KW-0812">Transmembrane</keyword>
<keyword evidence="2 8" id="KW-0808">Transferase</keyword>
<dbReference type="GO" id="GO:0042158">
    <property type="term" value="P:lipoprotein biosynthetic process"/>
    <property type="evidence" value="ECO:0007669"/>
    <property type="project" value="InterPro"/>
</dbReference>
<sequence>MPATSPRPSPKTARSGAGLLGPEPVAERRGGSLLTGNIPAEAASHPTGTARLRTGARPQGTRVDTPVPLRPHALRPGESSPRPSGPDSAETATAIERTALDVAVPRLAAIAGGSGAGWPLQFITPGFESLSSQEPQAIGLTYWFDAAPSGDPYPVTVRFIGVRLDVKGNRGPKDTFQELATMPHVQPGSGRVALTHRVLDKTPGRWQVTAHAIAGAPEDGGAARTQPVPLASATNVGVSSYAPITQLRAPGVVLGAWPALVGTGVLAALIMESVLAAGRGLPVTRVLLVALVACLMGFLGAKVYYRVTHLEEKRRLLSVGMSIQGFVLAAIGTFALGAALSGIPVGVLLDLTVPSLLLGQAIGRLGCFFGGCCAGLPTASRWGLWSSDRQIGVRRIPVQLMESTLAAVLASATLVAVLVGRPHVDGAVFLAGFALYVVGRQLLFPLRGLPRKTAHGRQITLVLAAITFLLAVGAGLLA</sequence>
<evidence type="ECO:0000256" key="4">
    <source>
        <dbReference type="ARBA" id="ARBA00022989"/>
    </source>
</evidence>
<evidence type="ECO:0000256" key="7">
    <source>
        <dbReference type="SAM" id="Phobius"/>
    </source>
</evidence>
<feature type="transmembrane region" description="Helical" evidence="7">
    <location>
        <begin position="326"/>
        <end position="349"/>
    </location>
</feature>
<dbReference type="GO" id="GO:0005886">
    <property type="term" value="C:plasma membrane"/>
    <property type="evidence" value="ECO:0007669"/>
    <property type="project" value="InterPro"/>
</dbReference>
<organism evidence="8">
    <name type="scientific">mine drainage metagenome</name>
    <dbReference type="NCBI Taxonomy" id="410659"/>
    <lineage>
        <taxon>unclassified sequences</taxon>
        <taxon>metagenomes</taxon>
        <taxon>ecological metagenomes</taxon>
    </lineage>
</organism>
<comment type="caution">
    <text evidence="8">The sequence shown here is derived from an EMBL/GenBank/DDBJ whole genome shotgun (WGS) entry which is preliminary data.</text>
</comment>
<keyword evidence="4 7" id="KW-1133">Transmembrane helix</keyword>
<dbReference type="PANTHER" id="PTHR30589">
    <property type="entry name" value="PROLIPOPROTEIN DIACYLGLYCERYL TRANSFERASE"/>
    <property type="match status" value="1"/>
</dbReference>
<feature type="compositionally biased region" description="Low complexity" evidence="6">
    <location>
        <begin position="76"/>
        <end position="88"/>
    </location>
</feature>
<evidence type="ECO:0000256" key="5">
    <source>
        <dbReference type="ARBA" id="ARBA00023136"/>
    </source>
</evidence>
<feature type="transmembrane region" description="Helical" evidence="7">
    <location>
        <begin position="283"/>
        <end position="305"/>
    </location>
</feature>
<keyword evidence="8" id="KW-0449">Lipoprotein</keyword>
<feature type="transmembrane region" description="Helical" evidence="7">
    <location>
        <begin position="361"/>
        <end position="379"/>
    </location>
</feature>
<proteinExistence type="predicted"/>
<dbReference type="GO" id="GO:0008961">
    <property type="term" value="F:phosphatidylglycerol-prolipoprotein diacylglyceryl transferase activity"/>
    <property type="evidence" value="ECO:0007669"/>
    <property type="project" value="InterPro"/>
</dbReference>
<keyword evidence="5 7" id="KW-0472">Membrane</keyword>
<dbReference type="Pfam" id="PF01790">
    <property type="entry name" value="LGT"/>
    <property type="match status" value="1"/>
</dbReference>
<evidence type="ECO:0000256" key="1">
    <source>
        <dbReference type="ARBA" id="ARBA00022475"/>
    </source>
</evidence>
<dbReference type="PANTHER" id="PTHR30589:SF0">
    <property type="entry name" value="PHOSPHATIDYLGLYCEROL--PROLIPOPROTEIN DIACYLGLYCERYL TRANSFERASE"/>
    <property type="match status" value="1"/>
</dbReference>
<evidence type="ECO:0000256" key="3">
    <source>
        <dbReference type="ARBA" id="ARBA00022692"/>
    </source>
</evidence>